<feature type="region of interest" description="Disordered" evidence="1">
    <location>
        <begin position="1"/>
        <end position="30"/>
    </location>
</feature>
<feature type="region of interest" description="Disordered" evidence="1">
    <location>
        <begin position="44"/>
        <end position="90"/>
    </location>
</feature>
<reference evidence="2 3" key="1">
    <citation type="submission" date="2020-06" db="EMBL/GenBank/DDBJ databases">
        <authorList>
            <consortium name="Wellcome Sanger Institute Data Sharing"/>
        </authorList>
    </citation>
    <scope>NUCLEOTIDE SEQUENCE [LARGE SCALE GENOMIC DNA]</scope>
</reference>
<accession>A0AAY4AC91</accession>
<reference evidence="2" key="2">
    <citation type="submission" date="2025-08" db="UniProtKB">
        <authorList>
            <consortium name="Ensembl"/>
        </authorList>
    </citation>
    <scope>IDENTIFICATION</scope>
</reference>
<evidence type="ECO:0000313" key="3">
    <source>
        <dbReference type="Proteomes" id="UP000694580"/>
    </source>
</evidence>
<evidence type="ECO:0000313" key="2">
    <source>
        <dbReference type="Ensembl" id="ENSDCDP00010006567.1"/>
    </source>
</evidence>
<organism evidence="2 3">
    <name type="scientific">Denticeps clupeoides</name>
    <name type="common">denticle herring</name>
    <dbReference type="NCBI Taxonomy" id="299321"/>
    <lineage>
        <taxon>Eukaryota</taxon>
        <taxon>Metazoa</taxon>
        <taxon>Chordata</taxon>
        <taxon>Craniata</taxon>
        <taxon>Vertebrata</taxon>
        <taxon>Euteleostomi</taxon>
        <taxon>Actinopterygii</taxon>
        <taxon>Neopterygii</taxon>
        <taxon>Teleostei</taxon>
        <taxon>Clupei</taxon>
        <taxon>Clupeiformes</taxon>
        <taxon>Denticipitoidei</taxon>
        <taxon>Denticipitidae</taxon>
        <taxon>Denticeps</taxon>
    </lineage>
</organism>
<reference evidence="2" key="3">
    <citation type="submission" date="2025-09" db="UniProtKB">
        <authorList>
            <consortium name="Ensembl"/>
        </authorList>
    </citation>
    <scope>IDENTIFICATION</scope>
</reference>
<keyword evidence="3" id="KW-1185">Reference proteome</keyword>
<feature type="compositionally biased region" description="Pro residues" evidence="1">
    <location>
        <begin position="63"/>
        <end position="81"/>
    </location>
</feature>
<dbReference type="Proteomes" id="UP000694580">
    <property type="component" value="Chromosome 2"/>
</dbReference>
<name>A0AAY4AC91_9TELE</name>
<proteinExistence type="predicted"/>
<feature type="compositionally biased region" description="Basic and acidic residues" evidence="1">
    <location>
        <begin position="14"/>
        <end position="23"/>
    </location>
</feature>
<feature type="compositionally biased region" description="Low complexity" evidence="1">
    <location>
        <begin position="49"/>
        <end position="62"/>
    </location>
</feature>
<dbReference type="GeneTree" id="ENSGT00940000160959"/>
<sequence>MLSVHSSPPVRAFSRGETEEGRGGETQTGRLSFSLSLFLRSHPRQQAGPLDSAMTSPSSSLPSPSPCPPPPPSLPSSPTSPAPSSLPLAPFLPPRGEEMVLALGRKKQRLLICLSILPNLFLAFLLSSDPLLTLSSPHRCRVVGPSSGGRVPNVTLSWEKGDQDGERGGHAPCKQYQFANHTQPSDECVAGWDYNVTEGLQKNIVTEVWELVIRLLKRAAHITLEESFTCQRSYLSA</sequence>
<dbReference type="AlphaFoldDB" id="A0AAY4AC91"/>
<evidence type="ECO:0000256" key="1">
    <source>
        <dbReference type="SAM" id="MobiDB-lite"/>
    </source>
</evidence>
<protein>
    <submittedName>
        <fullName evidence="2">Uncharacterized protein</fullName>
    </submittedName>
</protein>
<dbReference type="Ensembl" id="ENSDCDT00010006787.1">
    <property type="protein sequence ID" value="ENSDCDP00010006567.1"/>
    <property type="gene ID" value="ENSDCDG00010002816.1"/>
</dbReference>